<gene>
    <name evidence="1" type="ORF">RAK27_18445</name>
</gene>
<sequence length="138" mass="15812">MELVEKVKQVIQSNQSAYEIEKVTGVSRVTINNMKKNSEYDFSKMSLQVAEKLGAYFDENRATSSIFQDGGGFITFTSLIDRWFNEVSNDSVIESLDLKDEQKLAFEAVINKLSNQTLDDMDKLQELYSVYKEKLTNN</sequence>
<comment type="caution">
    <text evidence="1">The sequence shown here is derived from an EMBL/GenBank/DDBJ whole genome shotgun (WGS) entry which is preliminary data.</text>
</comment>
<evidence type="ECO:0008006" key="3">
    <source>
        <dbReference type="Google" id="ProtNLM"/>
    </source>
</evidence>
<dbReference type="Proteomes" id="UP001290462">
    <property type="component" value="Unassembled WGS sequence"/>
</dbReference>
<dbReference type="AlphaFoldDB" id="A0AAW9K199"/>
<evidence type="ECO:0000313" key="1">
    <source>
        <dbReference type="EMBL" id="MDZ5760624.1"/>
    </source>
</evidence>
<organism evidence="1 2">
    <name type="scientific">Carnobacterium maltaromaticum</name>
    <name type="common">Carnobacterium piscicola</name>
    <dbReference type="NCBI Taxonomy" id="2751"/>
    <lineage>
        <taxon>Bacteria</taxon>
        <taxon>Bacillati</taxon>
        <taxon>Bacillota</taxon>
        <taxon>Bacilli</taxon>
        <taxon>Lactobacillales</taxon>
        <taxon>Carnobacteriaceae</taxon>
        <taxon>Carnobacterium</taxon>
    </lineage>
</organism>
<reference evidence="1" key="1">
    <citation type="submission" date="2023-08" db="EMBL/GenBank/DDBJ databases">
        <title>Genomic characterization of piscicolin 126 produced by Carnobacterium maltaromaticum CM22 strain isolated from salmon (Salmo salar).</title>
        <authorList>
            <person name="Gonzalez-Gragera E."/>
            <person name="Garcia-Lopez J.D."/>
            <person name="Teso-Perez C."/>
            <person name="Gimenez-Hernandez I."/>
            <person name="Peralta-Sanchez J.M."/>
            <person name="Valdivia E."/>
            <person name="Montalban-Lopez M."/>
            <person name="Martin-Platero A.M."/>
            <person name="Banos A."/>
            <person name="Martinez-Bueno M."/>
        </authorList>
    </citation>
    <scope>NUCLEOTIDE SEQUENCE</scope>
    <source>
        <strain evidence="1">CM22</strain>
    </source>
</reference>
<evidence type="ECO:0000313" key="2">
    <source>
        <dbReference type="Proteomes" id="UP001290462"/>
    </source>
</evidence>
<protein>
    <recommendedName>
        <fullName evidence="3">HTH cro/C1-type domain-containing protein</fullName>
    </recommendedName>
</protein>
<name>A0AAW9K199_CARML</name>
<dbReference type="RefSeq" id="WP_322809793.1">
    <property type="nucleotide sequence ID" value="NZ_JAVBVO010000024.1"/>
</dbReference>
<dbReference type="EMBL" id="JAVBVO010000024">
    <property type="protein sequence ID" value="MDZ5760624.1"/>
    <property type="molecule type" value="Genomic_DNA"/>
</dbReference>
<accession>A0AAW9K199</accession>
<proteinExistence type="predicted"/>